<keyword evidence="4" id="KW-0804">Transcription</keyword>
<dbReference type="SUPFAM" id="SSF88946">
    <property type="entry name" value="Sigma2 domain of RNA polymerase sigma factors"/>
    <property type="match status" value="1"/>
</dbReference>
<comment type="similarity">
    <text evidence="1">Belongs to the sigma-70 factor family. ECF subfamily.</text>
</comment>
<protein>
    <submittedName>
        <fullName evidence="7">RNA polymerase sigma-70 factor, ECF subfamily</fullName>
    </submittedName>
</protein>
<dbReference type="AlphaFoldDB" id="A0A1M4Z8G1"/>
<dbReference type="Proteomes" id="UP000184406">
    <property type="component" value="Unassembled WGS sequence"/>
</dbReference>
<sequence length="187" mass="22063">MELKSKMLIAEETLVIQLKQKDHQAKAFEVLVNTYKERLYWHIRRIVLNHDDTDDVLQNTFIKVFRNIDSFKGDSKLYSWMYRIATNEALSFLKSKSQKLKINNEKLITKAVEDLRADVYFEGDEIQLKLQMAIATLPEKQKLIFNMKYFQEMKYEEISEILETSVGGLKASYHLATKKIEAFLKEN</sequence>
<gene>
    <name evidence="7" type="ORF">SAMN03080594_102733</name>
</gene>
<dbReference type="RefSeq" id="WP_245802519.1">
    <property type="nucleotide sequence ID" value="NZ_FQUX01000002.1"/>
</dbReference>
<evidence type="ECO:0000256" key="1">
    <source>
        <dbReference type="ARBA" id="ARBA00010641"/>
    </source>
</evidence>
<dbReference type="InterPro" id="IPR007627">
    <property type="entry name" value="RNA_pol_sigma70_r2"/>
</dbReference>
<dbReference type="SUPFAM" id="SSF88659">
    <property type="entry name" value="Sigma3 and sigma4 domains of RNA polymerase sigma factors"/>
    <property type="match status" value="1"/>
</dbReference>
<reference evidence="8" key="1">
    <citation type="submission" date="2016-11" db="EMBL/GenBank/DDBJ databases">
        <authorList>
            <person name="Varghese N."/>
            <person name="Submissions S."/>
        </authorList>
    </citation>
    <scope>NUCLEOTIDE SEQUENCE [LARGE SCALE GENOMIC DNA]</scope>
    <source>
        <strain evidence="8">DSM 17539</strain>
    </source>
</reference>
<evidence type="ECO:0000313" key="7">
    <source>
        <dbReference type="EMBL" id="SHF14238.1"/>
    </source>
</evidence>
<dbReference type="InterPro" id="IPR036388">
    <property type="entry name" value="WH-like_DNA-bd_sf"/>
</dbReference>
<dbReference type="Pfam" id="PF04542">
    <property type="entry name" value="Sigma70_r2"/>
    <property type="match status" value="1"/>
</dbReference>
<organism evidence="7 8">
    <name type="scientific">Arenibacter palladensis</name>
    <dbReference type="NCBI Taxonomy" id="237373"/>
    <lineage>
        <taxon>Bacteria</taxon>
        <taxon>Pseudomonadati</taxon>
        <taxon>Bacteroidota</taxon>
        <taxon>Flavobacteriia</taxon>
        <taxon>Flavobacteriales</taxon>
        <taxon>Flavobacteriaceae</taxon>
        <taxon>Arenibacter</taxon>
    </lineage>
</organism>
<proteinExistence type="inferred from homology"/>
<keyword evidence="3" id="KW-0731">Sigma factor</keyword>
<evidence type="ECO:0000259" key="5">
    <source>
        <dbReference type="Pfam" id="PF04542"/>
    </source>
</evidence>
<dbReference type="InterPro" id="IPR014284">
    <property type="entry name" value="RNA_pol_sigma-70_dom"/>
</dbReference>
<dbReference type="PANTHER" id="PTHR43133">
    <property type="entry name" value="RNA POLYMERASE ECF-TYPE SIGMA FACTO"/>
    <property type="match status" value="1"/>
</dbReference>
<name>A0A1M4Z8G1_9FLAO</name>
<dbReference type="GO" id="GO:0006352">
    <property type="term" value="P:DNA-templated transcription initiation"/>
    <property type="evidence" value="ECO:0007669"/>
    <property type="project" value="InterPro"/>
</dbReference>
<dbReference type="EMBL" id="FQUX01000002">
    <property type="protein sequence ID" value="SHF14238.1"/>
    <property type="molecule type" value="Genomic_DNA"/>
</dbReference>
<dbReference type="Gene3D" id="1.10.10.10">
    <property type="entry name" value="Winged helix-like DNA-binding domain superfamily/Winged helix DNA-binding domain"/>
    <property type="match status" value="1"/>
</dbReference>
<dbReference type="GO" id="GO:0003677">
    <property type="term" value="F:DNA binding"/>
    <property type="evidence" value="ECO:0007669"/>
    <property type="project" value="InterPro"/>
</dbReference>
<dbReference type="InterPro" id="IPR013249">
    <property type="entry name" value="RNA_pol_sigma70_r4_t2"/>
</dbReference>
<accession>A0A1M4Z8G1</accession>
<feature type="domain" description="RNA polymerase sigma factor 70 region 4 type 2" evidence="6">
    <location>
        <begin position="128"/>
        <end position="180"/>
    </location>
</feature>
<evidence type="ECO:0000256" key="3">
    <source>
        <dbReference type="ARBA" id="ARBA00023082"/>
    </source>
</evidence>
<dbReference type="Gene3D" id="1.10.1740.10">
    <property type="match status" value="1"/>
</dbReference>
<dbReference type="GO" id="GO:0016987">
    <property type="term" value="F:sigma factor activity"/>
    <property type="evidence" value="ECO:0007669"/>
    <property type="project" value="UniProtKB-KW"/>
</dbReference>
<dbReference type="PANTHER" id="PTHR43133:SF51">
    <property type="entry name" value="RNA POLYMERASE SIGMA FACTOR"/>
    <property type="match status" value="1"/>
</dbReference>
<evidence type="ECO:0000313" key="8">
    <source>
        <dbReference type="Proteomes" id="UP000184406"/>
    </source>
</evidence>
<evidence type="ECO:0000256" key="4">
    <source>
        <dbReference type="ARBA" id="ARBA00023163"/>
    </source>
</evidence>
<dbReference type="InterPro" id="IPR013324">
    <property type="entry name" value="RNA_pol_sigma_r3/r4-like"/>
</dbReference>
<dbReference type="InterPro" id="IPR039425">
    <property type="entry name" value="RNA_pol_sigma-70-like"/>
</dbReference>
<feature type="domain" description="RNA polymerase sigma-70 region 2" evidence="5">
    <location>
        <begin position="31"/>
        <end position="97"/>
    </location>
</feature>
<dbReference type="InterPro" id="IPR013325">
    <property type="entry name" value="RNA_pol_sigma_r2"/>
</dbReference>
<evidence type="ECO:0000256" key="2">
    <source>
        <dbReference type="ARBA" id="ARBA00023015"/>
    </source>
</evidence>
<keyword evidence="8" id="KW-1185">Reference proteome</keyword>
<dbReference type="Pfam" id="PF08281">
    <property type="entry name" value="Sigma70_r4_2"/>
    <property type="match status" value="1"/>
</dbReference>
<dbReference type="NCBIfam" id="TIGR02937">
    <property type="entry name" value="sigma70-ECF"/>
    <property type="match status" value="1"/>
</dbReference>
<evidence type="ECO:0000259" key="6">
    <source>
        <dbReference type="Pfam" id="PF08281"/>
    </source>
</evidence>
<keyword evidence="2" id="KW-0805">Transcription regulation</keyword>